<reference evidence="2 3" key="1">
    <citation type="submission" date="2024-03" db="EMBL/GenBank/DDBJ databases">
        <title>Natural products discovery in diverse microorganisms through a two-stage MS feature dereplication strategy.</title>
        <authorList>
            <person name="Zhang R."/>
        </authorList>
    </citation>
    <scope>NUCLEOTIDE SEQUENCE [LARGE SCALE GENOMIC DNA]</scope>
    <source>
        <strain evidence="2 3">18930</strain>
    </source>
</reference>
<feature type="domain" description="DUF218" evidence="1">
    <location>
        <begin position="93"/>
        <end position="208"/>
    </location>
</feature>
<dbReference type="Pfam" id="PF02698">
    <property type="entry name" value="DUF218"/>
    <property type="match status" value="1"/>
</dbReference>
<evidence type="ECO:0000259" key="1">
    <source>
        <dbReference type="Pfam" id="PF02698"/>
    </source>
</evidence>
<protein>
    <submittedName>
        <fullName evidence="2">YdcF family protein</fullName>
    </submittedName>
</protein>
<gene>
    <name evidence="2" type="ORF">WDS16_05485</name>
</gene>
<dbReference type="PANTHER" id="PTHR30336:SF20">
    <property type="entry name" value="DUF218 DOMAIN-CONTAINING PROTEIN"/>
    <property type="match status" value="1"/>
</dbReference>
<evidence type="ECO:0000313" key="2">
    <source>
        <dbReference type="EMBL" id="WXG69988.1"/>
    </source>
</evidence>
<dbReference type="Gene3D" id="3.40.50.620">
    <property type="entry name" value="HUPs"/>
    <property type="match status" value="1"/>
</dbReference>
<name>A0ABZ2PQ19_9NOCA</name>
<accession>A0ABZ2PQ19</accession>
<organism evidence="2 3">
    <name type="scientific">Rhodococcus sovatensis</name>
    <dbReference type="NCBI Taxonomy" id="1805840"/>
    <lineage>
        <taxon>Bacteria</taxon>
        <taxon>Bacillati</taxon>
        <taxon>Actinomycetota</taxon>
        <taxon>Actinomycetes</taxon>
        <taxon>Mycobacteriales</taxon>
        <taxon>Nocardiaceae</taxon>
        <taxon>Rhodococcus</taxon>
    </lineage>
</organism>
<dbReference type="EMBL" id="CP147846">
    <property type="protein sequence ID" value="WXG69988.1"/>
    <property type="molecule type" value="Genomic_DNA"/>
</dbReference>
<sequence>MKDRPGGYSMTAGSCSTFRRAAFASLITGGLTLGHSTAVAHADITPITLGNGIISTVGGCLFPDLPAIIWCTQQEVLTQHAPLMLDLNPVGTAIVVLGAGLYDDGTIRPVLRERLDAALTLAQRYPSSQIITSGGVPRSGITEARAMSTWLIANDIAPWRITEENASRSTVENARNTAAILAERGAQGVVIVSSPNHVERALIDFRKAISGRFPVSGVVSAG</sequence>
<dbReference type="InterPro" id="IPR014729">
    <property type="entry name" value="Rossmann-like_a/b/a_fold"/>
</dbReference>
<dbReference type="RefSeq" id="WP_338891094.1">
    <property type="nucleotide sequence ID" value="NZ_CP147846.1"/>
</dbReference>
<dbReference type="PANTHER" id="PTHR30336">
    <property type="entry name" value="INNER MEMBRANE PROTEIN, PROBABLE PERMEASE"/>
    <property type="match status" value="1"/>
</dbReference>
<evidence type="ECO:0000313" key="3">
    <source>
        <dbReference type="Proteomes" id="UP001432000"/>
    </source>
</evidence>
<dbReference type="InterPro" id="IPR003848">
    <property type="entry name" value="DUF218"/>
</dbReference>
<dbReference type="PROSITE" id="PS51257">
    <property type="entry name" value="PROKAR_LIPOPROTEIN"/>
    <property type="match status" value="1"/>
</dbReference>
<dbReference type="InterPro" id="IPR051599">
    <property type="entry name" value="Cell_Envelope_Assoc"/>
</dbReference>
<keyword evidence="3" id="KW-1185">Reference proteome</keyword>
<dbReference type="Proteomes" id="UP001432000">
    <property type="component" value="Chromosome"/>
</dbReference>
<dbReference type="CDD" id="cd06259">
    <property type="entry name" value="YdcF-like"/>
    <property type="match status" value="1"/>
</dbReference>
<proteinExistence type="predicted"/>